<protein>
    <submittedName>
        <fullName evidence="1">Uncharacterized protein</fullName>
    </submittedName>
</protein>
<evidence type="ECO:0000313" key="2">
    <source>
        <dbReference type="Proteomes" id="UP001055072"/>
    </source>
</evidence>
<evidence type="ECO:0000313" key="1">
    <source>
        <dbReference type="EMBL" id="KAI0091552.1"/>
    </source>
</evidence>
<gene>
    <name evidence="1" type="ORF">BDY19DRAFT_904200</name>
</gene>
<dbReference type="Proteomes" id="UP001055072">
    <property type="component" value="Unassembled WGS sequence"/>
</dbReference>
<keyword evidence="2" id="KW-1185">Reference proteome</keyword>
<name>A0ACB8UAY1_9APHY</name>
<reference evidence="1" key="1">
    <citation type="journal article" date="2021" name="Environ. Microbiol.">
        <title>Gene family expansions and transcriptome signatures uncover fungal adaptations to wood decay.</title>
        <authorList>
            <person name="Hage H."/>
            <person name="Miyauchi S."/>
            <person name="Viragh M."/>
            <person name="Drula E."/>
            <person name="Min B."/>
            <person name="Chaduli D."/>
            <person name="Navarro D."/>
            <person name="Favel A."/>
            <person name="Norest M."/>
            <person name="Lesage-Meessen L."/>
            <person name="Balint B."/>
            <person name="Merenyi Z."/>
            <person name="de Eugenio L."/>
            <person name="Morin E."/>
            <person name="Martinez A.T."/>
            <person name="Baldrian P."/>
            <person name="Stursova M."/>
            <person name="Martinez M.J."/>
            <person name="Novotny C."/>
            <person name="Magnuson J.K."/>
            <person name="Spatafora J.W."/>
            <person name="Maurice S."/>
            <person name="Pangilinan J."/>
            <person name="Andreopoulos W."/>
            <person name="LaButti K."/>
            <person name="Hundley H."/>
            <person name="Na H."/>
            <person name="Kuo A."/>
            <person name="Barry K."/>
            <person name="Lipzen A."/>
            <person name="Henrissat B."/>
            <person name="Riley R."/>
            <person name="Ahrendt S."/>
            <person name="Nagy L.G."/>
            <person name="Grigoriev I.V."/>
            <person name="Martin F."/>
            <person name="Rosso M.N."/>
        </authorList>
    </citation>
    <scope>NUCLEOTIDE SEQUENCE</scope>
    <source>
        <strain evidence="1">CBS 384.51</strain>
    </source>
</reference>
<sequence length="177" mass="20201">MLIFIQGFDYNISHAVSCELFPNLALWPDCFLFTVYSFQGLRLNRTGGGSRLRYERYADLMEDGMHHVFRNFKRSFLTSSVLTSEYSTSLRSRQLLQLADHCYSSQHGEQSTSFSRSFVQKNERLIVLLTKSSTSDPILERGFAAKHLRVKLVGNKIQLDPGDVSRSIARHWAGTGD</sequence>
<dbReference type="EMBL" id="MU274905">
    <property type="protein sequence ID" value="KAI0091552.1"/>
    <property type="molecule type" value="Genomic_DNA"/>
</dbReference>
<comment type="caution">
    <text evidence="1">The sequence shown here is derived from an EMBL/GenBank/DDBJ whole genome shotgun (WGS) entry which is preliminary data.</text>
</comment>
<accession>A0ACB8UAY1</accession>
<proteinExistence type="predicted"/>
<organism evidence="1 2">
    <name type="scientific">Irpex rosettiformis</name>
    <dbReference type="NCBI Taxonomy" id="378272"/>
    <lineage>
        <taxon>Eukaryota</taxon>
        <taxon>Fungi</taxon>
        <taxon>Dikarya</taxon>
        <taxon>Basidiomycota</taxon>
        <taxon>Agaricomycotina</taxon>
        <taxon>Agaricomycetes</taxon>
        <taxon>Polyporales</taxon>
        <taxon>Irpicaceae</taxon>
        <taxon>Irpex</taxon>
    </lineage>
</organism>